<organism evidence="3 4">
    <name type="scientific">Entamoeba histolytica KU27</name>
    <dbReference type="NCBI Taxonomy" id="885311"/>
    <lineage>
        <taxon>Eukaryota</taxon>
        <taxon>Amoebozoa</taxon>
        <taxon>Evosea</taxon>
        <taxon>Archamoebae</taxon>
        <taxon>Mastigamoebida</taxon>
        <taxon>Entamoebidae</taxon>
        <taxon>Entamoeba</taxon>
    </lineage>
</organism>
<gene>
    <name evidence="3" type="ORF">EHI5A_119400</name>
</gene>
<protein>
    <submittedName>
        <fullName evidence="3">Uncharacterized protein</fullName>
    </submittedName>
</protein>
<keyword evidence="1" id="KW-0175">Coiled coil</keyword>
<dbReference type="OrthoDB" id="10372143at2759"/>
<sequence>MRKAKRTVKSRTRELMFGTSPFNQTNTSPFNQTNTNPFNQTNTNPFNQISSIGNKGKEENKDGNRKEVNGRMIVGSFSREDLETIKRFIEKKSMEGYYREKIELRSTDEVEKEIEEVIKETRNVEGEWVNTKRKIEELQEEGEKTREMIEHQVGREELYSQPILVEKYRRSKKEVEKMIEGIDKTYGSCAQKEINNELESLLIQEKKKDRNNKIVIKSVFERNASDIEYLSGEIEEMKRRMKVMKARIEGNLDK</sequence>
<accession>M2RH76</accession>
<feature type="compositionally biased region" description="Basic residues" evidence="2">
    <location>
        <begin position="1"/>
        <end position="10"/>
    </location>
</feature>
<feature type="compositionally biased region" description="Low complexity" evidence="2">
    <location>
        <begin position="22"/>
        <end position="48"/>
    </location>
</feature>
<evidence type="ECO:0000313" key="3">
    <source>
        <dbReference type="EMBL" id="EMD48928.1"/>
    </source>
</evidence>
<feature type="coiled-coil region" evidence="1">
    <location>
        <begin position="227"/>
        <end position="254"/>
    </location>
</feature>
<evidence type="ECO:0000313" key="4">
    <source>
        <dbReference type="Proteomes" id="UP000011755"/>
    </source>
</evidence>
<evidence type="ECO:0000256" key="1">
    <source>
        <dbReference type="SAM" id="Coils"/>
    </source>
</evidence>
<proteinExistence type="predicted"/>
<dbReference type="VEuPathDB" id="AmoebaDB:EHI5A_119400"/>
<feature type="compositionally biased region" description="Basic and acidic residues" evidence="2">
    <location>
        <begin position="55"/>
        <end position="66"/>
    </location>
</feature>
<dbReference type="EMBL" id="KB443950">
    <property type="protein sequence ID" value="EMD48928.1"/>
    <property type="molecule type" value="Genomic_DNA"/>
</dbReference>
<feature type="region of interest" description="Disordered" evidence="2">
    <location>
        <begin position="1"/>
        <end position="66"/>
    </location>
</feature>
<reference evidence="3 4" key="1">
    <citation type="submission" date="2013-02" db="EMBL/GenBank/DDBJ databases">
        <authorList>
            <person name="Hannick L."/>
            <person name="Zafar N."/>
            <person name="Lorenzi H."/>
            <person name="Ali I.A."/>
            <person name="Petri W.P."/>
            <person name="Caler E."/>
        </authorList>
    </citation>
    <scope>NUCLEOTIDE SEQUENCE [LARGE SCALE GENOMIC DNA]</scope>
    <source>
        <strain evidence="3 4">KU27</strain>
    </source>
</reference>
<name>M2RH76_ENTHI</name>
<feature type="coiled-coil region" evidence="1">
    <location>
        <begin position="107"/>
        <end position="141"/>
    </location>
</feature>
<evidence type="ECO:0000256" key="2">
    <source>
        <dbReference type="SAM" id="MobiDB-lite"/>
    </source>
</evidence>
<dbReference type="Proteomes" id="UP000011755">
    <property type="component" value="Unassembled WGS sequence"/>
</dbReference>
<dbReference type="AlphaFoldDB" id="M2RH76"/>